<dbReference type="EMBL" id="JAPNOA010000029">
    <property type="protein sequence ID" value="MCY0966018.1"/>
    <property type="molecule type" value="Genomic_DNA"/>
</dbReference>
<dbReference type="InterPro" id="IPR035911">
    <property type="entry name" value="MurE/MurF_N"/>
</dbReference>
<dbReference type="GO" id="GO:0005524">
    <property type="term" value="F:ATP binding"/>
    <property type="evidence" value="ECO:0007669"/>
    <property type="project" value="UniProtKB-UniRule"/>
</dbReference>
<name>A0A9X3EEB2_9GAMM</name>
<dbReference type="Pfam" id="PF08245">
    <property type="entry name" value="Mur_ligase_M"/>
    <property type="match status" value="1"/>
</dbReference>
<dbReference type="SUPFAM" id="SSF63418">
    <property type="entry name" value="MurE/MurF N-terminal domain"/>
    <property type="match status" value="1"/>
</dbReference>
<accession>A0A9X3EEB2</accession>
<comment type="similarity">
    <text evidence="10">Belongs to the MurCDEF family. MurF subfamily.</text>
</comment>
<comment type="catalytic activity">
    <reaction evidence="10 11">
        <text>D-alanyl-D-alanine + UDP-N-acetyl-alpha-D-muramoyl-L-alanyl-gamma-D-glutamyl-meso-2,6-diaminopimelate + ATP = UDP-N-acetyl-alpha-D-muramoyl-L-alanyl-gamma-D-glutamyl-meso-2,6-diaminopimeloyl-D-alanyl-D-alanine + ADP + phosphate + H(+)</text>
        <dbReference type="Rhea" id="RHEA:28374"/>
        <dbReference type="ChEBI" id="CHEBI:15378"/>
        <dbReference type="ChEBI" id="CHEBI:30616"/>
        <dbReference type="ChEBI" id="CHEBI:43474"/>
        <dbReference type="ChEBI" id="CHEBI:57822"/>
        <dbReference type="ChEBI" id="CHEBI:61386"/>
        <dbReference type="ChEBI" id="CHEBI:83905"/>
        <dbReference type="ChEBI" id="CHEBI:456216"/>
        <dbReference type="EC" id="6.3.2.10"/>
    </reaction>
</comment>
<dbReference type="GO" id="GO:0047480">
    <property type="term" value="F:UDP-N-acetylmuramoyl-tripeptide-D-alanyl-D-alanine ligase activity"/>
    <property type="evidence" value="ECO:0007669"/>
    <property type="project" value="UniProtKB-UniRule"/>
</dbReference>
<reference evidence="15" key="1">
    <citation type="submission" date="2022-11" db="EMBL/GenBank/DDBJ databases">
        <title>Parathalassolutuus dongxingensis gen. nov., sp. nov., a novel member of family Oceanospirillaceae isolated from a coastal shrimp pond in Guangxi, China.</title>
        <authorList>
            <person name="Chen H."/>
        </authorList>
    </citation>
    <scope>NUCLEOTIDE SEQUENCE</scope>
    <source>
        <strain evidence="15">G-43</strain>
    </source>
</reference>
<evidence type="ECO:0000256" key="6">
    <source>
        <dbReference type="ARBA" id="ARBA00022960"/>
    </source>
</evidence>
<feature type="domain" description="Mur ligase central" evidence="14">
    <location>
        <begin position="110"/>
        <end position="297"/>
    </location>
</feature>
<feature type="binding site" evidence="10">
    <location>
        <begin position="112"/>
        <end position="118"/>
    </location>
    <ligand>
        <name>ATP</name>
        <dbReference type="ChEBI" id="CHEBI:30616"/>
    </ligand>
</feature>
<evidence type="ECO:0000256" key="7">
    <source>
        <dbReference type="ARBA" id="ARBA00022984"/>
    </source>
</evidence>
<evidence type="ECO:0000256" key="1">
    <source>
        <dbReference type="ARBA" id="ARBA00022490"/>
    </source>
</evidence>
<feature type="domain" description="Mur ligase N-terminal catalytic" evidence="12">
    <location>
        <begin position="28"/>
        <end position="74"/>
    </location>
</feature>
<dbReference type="GO" id="GO:0009252">
    <property type="term" value="P:peptidoglycan biosynthetic process"/>
    <property type="evidence" value="ECO:0007669"/>
    <property type="project" value="UniProtKB-UniRule"/>
</dbReference>
<dbReference type="Gene3D" id="3.40.1190.10">
    <property type="entry name" value="Mur-like, catalytic domain"/>
    <property type="match status" value="1"/>
</dbReference>
<dbReference type="Pfam" id="PF01225">
    <property type="entry name" value="Mur_ligase"/>
    <property type="match status" value="1"/>
</dbReference>
<dbReference type="Proteomes" id="UP001150830">
    <property type="component" value="Unassembled WGS sequence"/>
</dbReference>
<dbReference type="EC" id="6.3.2.10" evidence="10 11"/>
<evidence type="ECO:0000256" key="4">
    <source>
        <dbReference type="ARBA" id="ARBA00022741"/>
    </source>
</evidence>
<dbReference type="AlphaFoldDB" id="A0A9X3EEB2"/>
<dbReference type="GO" id="GO:0008360">
    <property type="term" value="P:regulation of cell shape"/>
    <property type="evidence" value="ECO:0007669"/>
    <property type="project" value="UniProtKB-KW"/>
</dbReference>
<evidence type="ECO:0000256" key="5">
    <source>
        <dbReference type="ARBA" id="ARBA00022840"/>
    </source>
</evidence>
<evidence type="ECO:0000256" key="10">
    <source>
        <dbReference type="HAMAP-Rule" id="MF_02019"/>
    </source>
</evidence>
<dbReference type="InterPro" id="IPR013221">
    <property type="entry name" value="Mur_ligase_cen"/>
</dbReference>
<dbReference type="InterPro" id="IPR004101">
    <property type="entry name" value="Mur_ligase_C"/>
</dbReference>
<evidence type="ECO:0000313" key="15">
    <source>
        <dbReference type="EMBL" id="MCY0966018.1"/>
    </source>
</evidence>
<evidence type="ECO:0000259" key="13">
    <source>
        <dbReference type="Pfam" id="PF02875"/>
    </source>
</evidence>
<gene>
    <name evidence="10" type="primary">murF</name>
    <name evidence="15" type="ORF">OUO13_12540</name>
</gene>
<organism evidence="15 16">
    <name type="scientific">Parathalassolituus penaei</name>
    <dbReference type="NCBI Taxonomy" id="2997323"/>
    <lineage>
        <taxon>Bacteria</taxon>
        <taxon>Pseudomonadati</taxon>
        <taxon>Pseudomonadota</taxon>
        <taxon>Gammaproteobacteria</taxon>
        <taxon>Oceanospirillales</taxon>
        <taxon>Oceanospirillaceae</taxon>
        <taxon>Parathalassolituus</taxon>
    </lineage>
</organism>
<evidence type="ECO:0000256" key="8">
    <source>
        <dbReference type="ARBA" id="ARBA00023306"/>
    </source>
</evidence>
<keyword evidence="7 10" id="KW-0573">Peptidoglycan synthesis</keyword>
<protein>
    <recommendedName>
        <fullName evidence="10 11">UDP-N-acetylmuramoyl-tripeptide--D-alanyl-D-alanine ligase</fullName>
        <ecNumber evidence="10 11">6.3.2.10</ecNumber>
    </recommendedName>
    <alternativeName>
        <fullName evidence="10">D-alanyl-D-alanine-adding enzyme</fullName>
    </alternativeName>
</protein>
<comment type="pathway">
    <text evidence="10 11">Cell wall biogenesis; peptidoglycan biosynthesis.</text>
</comment>
<dbReference type="SUPFAM" id="SSF53244">
    <property type="entry name" value="MurD-like peptide ligases, peptide-binding domain"/>
    <property type="match status" value="1"/>
</dbReference>
<keyword evidence="8 10" id="KW-0131">Cell cycle</keyword>
<comment type="subcellular location">
    <subcellularLocation>
        <location evidence="10 11">Cytoplasm</location>
    </subcellularLocation>
</comment>
<dbReference type="NCBIfam" id="TIGR01143">
    <property type="entry name" value="murF"/>
    <property type="match status" value="1"/>
</dbReference>
<feature type="domain" description="Mur ligase C-terminal" evidence="13">
    <location>
        <begin position="319"/>
        <end position="437"/>
    </location>
</feature>
<dbReference type="Gene3D" id="3.40.1390.10">
    <property type="entry name" value="MurE/MurF, N-terminal domain"/>
    <property type="match status" value="1"/>
</dbReference>
<evidence type="ECO:0000313" key="16">
    <source>
        <dbReference type="Proteomes" id="UP001150830"/>
    </source>
</evidence>
<dbReference type="GO" id="GO:0005737">
    <property type="term" value="C:cytoplasm"/>
    <property type="evidence" value="ECO:0007669"/>
    <property type="project" value="UniProtKB-SubCell"/>
</dbReference>
<dbReference type="HAMAP" id="MF_02019">
    <property type="entry name" value="MurF"/>
    <property type="match status" value="1"/>
</dbReference>
<dbReference type="InterPro" id="IPR000713">
    <property type="entry name" value="Mur_ligase_N"/>
</dbReference>
<dbReference type="GO" id="GO:0051301">
    <property type="term" value="P:cell division"/>
    <property type="evidence" value="ECO:0007669"/>
    <property type="project" value="UniProtKB-KW"/>
</dbReference>
<keyword evidence="5 10" id="KW-0067">ATP-binding</keyword>
<keyword evidence="3 10" id="KW-0132">Cell division</keyword>
<keyword evidence="1 10" id="KW-0963">Cytoplasm</keyword>
<proteinExistence type="inferred from homology"/>
<dbReference type="InterPro" id="IPR036615">
    <property type="entry name" value="Mur_ligase_C_dom_sf"/>
</dbReference>
<comment type="function">
    <text evidence="10 11">Involved in cell wall formation. Catalyzes the final step in the synthesis of UDP-N-acetylmuramoyl-pentapeptide, the precursor of murein.</text>
</comment>
<evidence type="ECO:0000259" key="14">
    <source>
        <dbReference type="Pfam" id="PF08245"/>
    </source>
</evidence>
<evidence type="ECO:0000256" key="9">
    <source>
        <dbReference type="ARBA" id="ARBA00023316"/>
    </source>
</evidence>
<keyword evidence="4 10" id="KW-0547">Nucleotide-binding</keyword>
<dbReference type="InterPro" id="IPR051046">
    <property type="entry name" value="MurCDEF_CellWall_CoF430Synth"/>
</dbReference>
<keyword evidence="9 10" id="KW-0961">Cell wall biogenesis/degradation</keyword>
<dbReference type="SUPFAM" id="SSF53623">
    <property type="entry name" value="MurD-like peptide ligases, catalytic domain"/>
    <property type="match status" value="1"/>
</dbReference>
<sequence length="454" mass="47557">MLFDFTLAAAAERLGVKAPERADELECTGVCTDTRKIRPGDLYVALRGERFNGNEFVSDALAAGAVAAITDEEPPVGLEDRCLQVNDTLTALAELGGWQRDAFKGPVVAITGSAGKTSTKQLMAGVLAQSFNTWMTQGNLNNHIGAPLTLMALQPEHEAAVIELGASGRGEIAWTARQVKPRVGIITNAAGAHLEGFGSLQGVVETKGELIDHVAADGCVVLNADDAAYEQWRQRAGERQILAFGLDKPADVTATELECGLVSSQFKLCFVGAQVAIELPLPGRHNVRNALAVAAAALALGMPLEVIAAGLQQATAVKGRMQRVAAVNGLTLVDDSYNANPASLNAAIDVISLAPNSWLVLGDMAELGEDADKAHGDAGRYAREKGVAVLVATGPLSRFAAEAFGASGVWFDNKPAVVEYIKNNAPEQTLVLVKGSRSAGMDDVVRALQVVSGE</sequence>
<dbReference type="Pfam" id="PF02875">
    <property type="entry name" value="Mur_ligase_C"/>
    <property type="match status" value="1"/>
</dbReference>
<keyword evidence="6 10" id="KW-0133">Cell shape</keyword>
<evidence type="ECO:0000256" key="2">
    <source>
        <dbReference type="ARBA" id="ARBA00022598"/>
    </source>
</evidence>
<keyword evidence="2 10" id="KW-0436">Ligase</keyword>
<dbReference type="PANTHER" id="PTHR43024:SF1">
    <property type="entry name" value="UDP-N-ACETYLMURAMOYL-TRIPEPTIDE--D-ALANYL-D-ALANINE LIGASE"/>
    <property type="match status" value="1"/>
</dbReference>
<dbReference type="PANTHER" id="PTHR43024">
    <property type="entry name" value="UDP-N-ACETYLMURAMOYL-TRIPEPTIDE--D-ALANYL-D-ALANINE LIGASE"/>
    <property type="match status" value="1"/>
</dbReference>
<evidence type="ECO:0000259" key="12">
    <source>
        <dbReference type="Pfam" id="PF01225"/>
    </source>
</evidence>
<keyword evidence="16" id="KW-1185">Reference proteome</keyword>
<evidence type="ECO:0000256" key="11">
    <source>
        <dbReference type="RuleBase" id="RU004136"/>
    </source>
</evidence>
<dbReference type="GO" id="GO:0071555">
    <property type="term" value="P:cell wall organization"/>
    <property type="evidence" value="ECO:0007669"/>
    <property type="project" value="UniProtKB-KW"/>
</dbReference>
<evidence type="ECO:0000256" key="3">
    <source>
        <dbReference type="ARBA" id="ARBA00022618"/>
    </source>
</evidence>
<dbReference type="InterPro" id="IPR005863">
    <property type="entry name" value="UDP-N-AcMur_synth"/>
</dbReference>
<dbReference type="Gene3D" id="3.90.190.20">
    <property type="entry name" value="Mur ligase, C-terminal domain"/>
    <property type="match status" value="1"/>
</dbReference>
<dbReference type="InterPro" id="IPR036565">
    <property type="entry name" value="Mur-like_cat_sf"/>
</dbReference>
<comment type="caution">
    <text evidence="15">The sequence shown here is derived from an EMBL/GenBank/DDBJ whole genome shotgun (WGS) entry which is preliminary data.</text>
</comment>
<dbReference type="RefSeq" id="WP_283174222.1">
    <property type="nucleotide sequence ID" value="NZ_JAPNOA010000029.1"/>
</dbReference>